<dbReference type="AlphaFoldDB" id="A0A4U1J0M4"/>
<reference evidence="1 2" key="1">
    <citation type="submission" date="2019-04" db="EMBL/GenBank/DDBJ databases">
        <authorList>
            <person name="Li Y."/>
            <person name="Wang J."/>
        </authorList>
    </citation>
    <scope>NUCLEOTIDE SEQUENCE [LARGE SCALE GENOMIC DNA]</scope>
    <source>
        <strain evidence="1 2">DSM 14668</strain>
    </source>
</reference>
<name>A0A4U1J0M4_9BACT</name>
<accession>A0A4U1J0M4</accession>
<dbReference type="OrthoDB" id="5515336at2"/>
<dbReference type="EMBL" id="SSMQ01000046">
    <property type="protein sequence ID" value="TKD00566.1"/>
    <property type="molecule type" value="Genomic_DNA"/>
</dbReference>
<protein>
    <submittedName>
        <fullName evidence="1">DUF4230 domain-containing protein</fullName>
    </submittedName>
</protein>
<evidence type="ECO:0000313" key="2">
    <source>
        <dbReference type="Proteomes" id="UP000309215"/>
    </source>
</evidence>
<evidence type="ECO:0000313" key="1">
    <source>
        <dbReference type="EMBL" id="TKD00566.1"/>
    </source>
</evidence>
<organism evidence="1 2">
    <name type="scientific">Polyangium fumosum</name>
    <dbReference type="NCBI Taxonomy" id="889272"/>
    <lineage>
        <taxon>Bacteria</taxon>
        <taxon>Pseudomonadati</taxon>
        <taxon>Myxococcota</taxon>
        <taxon>Polyangia</taxon>
        <taxon>Polyangiales</taxon>
        <taxon>Polyangiaceae</taxon>
        <taxon>Polyangium</taxon>
    </lineage>
</organism>
<dbReference type="Pfam" id="PF14014">
    <property type="entry name" value="DUF4230"/>
    <property type="match status" value="1"/>
</dbReference>
<sequence length="236" mass="25616">MEPRPFAATLRVVPDPSSERSPSPLKKILGSLLGPYRLLAYLVATTLAVALVVYGPKLLFPPPEHVITERPTPSLLTAIREVSRLETAEVHVEKVVDLTDRQSAFFGLVEAKDALLLVAVGRAVVGVDLGKMRETDVAFDPKTGSARIDLPEPEVLSASLDEDGTYVFARSTDLLAKRNEQLEASARRQAQRAIEAAARSPDVMGRARAQAEKQVSALARALGAKQVEVRFRSGDR</sequence>
<comment type="caution">
    <text evidence="1">The sequence shown here is derived from an EMBL/GenBank/DDBJ whole genome shotgun (WGS) entry which is preliminary data.</text>
</comment>
<keyword evidence="2" id="KW-1185">Reference proteome</keyword>
<dbReference type="InterPro" id="IPR025324">
    <property type="entry name" value="DUF4230"/>
</dbReference>
<dbReference type="Proteomes" id="UP000309215">
    <property type="component" value="Unassembled WGS sequence"/>
</dbReference>
<gene>
    <name evidence="1" type="ORF">E8A74_34285</name>
</gene>
<proteinExistence type="predicted"/>